<feature type="transmembrane region" description="Helical" evidence="2">
    <location>
        <begin position="16"/>
        <end position="34"/>
    </location>
</feature>
<evidence type="ECO:0000256" key="2">
    <source>
        <dbReference type="SAM" id="Phobius"/>
    </source>
</evidence>
<dbReference type="EMBL" id="BLLF01000674">
    <property type="protein sequence ID" value="GFH13995.1"/>
    <property type="molecule type" value="Genomic_DNA"/>
</dbReference>
<dbReference type="Proteomes" id="UP000485058">
    <property type="component" value="Unassembled WGS sequence"/>
</dbReference>
<feature type="region of interest" description="Disordered" evidence="1">
    <location>
        <begin position="208"/>
        <end position="232"/>
    </location>
</feature>
<evidence type="ECO:0000313" key="3">
    <source>
        <dbReference type="EMBL" id="GFH13995.1"/>
    </source>
</evidence>
<gene>
    <name evidence="3" type="ORF">HaLaN_09967</name>
</gene>
<keyword evidence="2" id="KW-0472">Membrane</keyword>
<protein>
    <submittedName>
        <fullName evidence="3">Uncharacterized protein</fullName>
    </submittedName>
</protein>
<keyword evidence="2" id="KW-1133">Transmembrane helix</keyword>
<dbReference type="AlphaFoldDB" id="A0A699YXN0"/>
<sequence>MGQAYKQDSRMHHLPIVFWVTTAGTGLLGVVAFVTARGVLLALHVTLSISLCTRALMAAQPGCSPCQAWPLDTCAAITGTNSLMAFMVRLGTLSTLINRCLPCCRNIGLAALLLMALPPVWSLRALARVESEAGSLANKLQYARNMVSVEVRALEAGRAAPLHLDYAIHLLRSLWAFGSAADHALVIRLAALLRLDLALMIEPGPPAAKADVKPTQVLPVSTPTQPAPDKAAEEKPLLAPIAEKAASPLDGRTLAWPDDPSPDSPSHVASNGKDSLGLKGRGVQGALPEAPQPLSWDHLAAVAPVAEAVAAEPGLGR</sequence>
<name>A0A699YXN0_HAELA</name>
<keyword evidence="4" id="KW-1185">Reference proteome</keyword>
<feature type="non-terminal residue" evidence="3">
    <location>
        <position position="1"/>
    </location>
</feature>
<comment type="caution">
    <text evidence="3">The sequence shown here is derived from an EMBL/GenBank/DDBJ whole genome shotgun (WGS) entry which is preliminary data.</text>
</comment>
<keyword evidence="2" id="KW-0812">Transmembrane</keyword>
<organism evidence="3 4">
    <name type="scientific">Haematococcus lacustris</name>
    <name type="common">Green alga</name>
    <name type="synonym">Haematococcus pluvialis</name>
    <dbReference type="NCBI Taxonomy" id="44745"/>
    <lineage>
        <taxon>Eukaryota</taxon>
        <taxon>Viridiplantae</taxon>
        <taxon>Chlorophyta</taxon>
        <taxon>core chlorophytes</taxon>
        <taxon>Chlorophyceae</taxon>
        <taxon>CS clade</taxon>
        <taxon>Chlamydomonadales</taxon>
        <taxon>Haematococcaceae</taxon>
        <taxon>Haematococcus</taxon>
    </lineage>
</organism>
<evidence type="ECO:0000256" key="1">
    <source>
        <dbReference type="SAM" id="MobiDB-lite"/>
    </source>
</evidence>
<feature type="non-terminal residue" evidence="3">
    <location>
        <position position="317"/>
    </location>
</feature>
<feature type="region of interest" description="Disordered" evidence="1">
    <location>
        <begin position="249"/>
        <end position="291"/>
    </location>
</feature>
<proteinExistence type="predicted"/>
<reference evidence="3 4" key="1">
    <citation type="submission" date="2020-02" db="EMBL/GenBank/DDBJ databases">
        <title>Draft genome sequence of Haematococcus lacustris strain NIES-144.</title>
        <authorList>
            <person name="Morimoto D."/>
            <person name="Nakagawa S."/>
            <person name="Yoshida T."/>
            <person name="Sawayama S."/>
        </authorList>
    </citation>
    <scope>NUCLEOTIDE SEQUENCE [LARGE SCALE GENOMIC DNA]</scope>
    <source>
        <strain evidence="3 4">NIES-144</strain>
    </source>
</reference>
<evidence type="ECO:0000313" key="4">
    <source>
        <dbReference type="Proteomes" id="UP000485058"/>
    </source>
</evidence>
<accession>A0A699YXN0</accession>